<sequence length="460" mass="48798">MSHDAPPARRHTIHFSRALLPGSWAENVRLALEDGVIAAVETAVGPTPADECHAIGIPGMPNVHSHAFQRSMAGMAETRGAGDDSFWTWREIMYRFVDRIDAEALQAIAALAYVEMLETGFVRVGEFHYLHHDPAGAPYADPAELTHGIVAAAAETGIALTHLPVFYAHGGFGSLPANEGQRRFVHDPESFARLLEAAREAVTVLPDALVGIAPHSLRAVTAEELRLLQEMAGNAPVHIHIAEQVREVEDCLAWSGRRPVEWLLDNAEVDGRWCLVHATHMDAAEVTALAATGAVAGLCPVTEANLGDGLFPAPAFLGAGGRIGIGSDSNVLIDMAEELRWLEYGQRLVARSRNVVAPGANRSTGQTLFDAALAGGAQALGAPAGLAPGNTADFVSLDADHPSLADRPAASILDGFLFASGRGAVDCVWRRGDKRVSGGRHVARDAVVARYRRAIGALIA</sequence>
<keyword evidence="2" id="KW-0479">Metal-binding</keyword>
<comment type="caution">
    <text evidence="7">The sequence shown here is derived from an EMBL/GenBank/DDBJ whole genome shotgun (WGS) entry which is preliminary data.</text>
</comment>
<dbReference type="NCBIfam" id="NF006681">
    <property type="entry name" value="PRK09229.1-2"/>
    <property type="match status" value="1"/>
</dbReference>
<dbReference type="Pfam" id="PF01979">
    <property type="entry name" value="Amidohydro_1"/>
    <property type="match status" value="1"/>
</dbReference>
<dbReference type="Gene3D" id="3.20.20.140">
    <property type="entry name" value="Metal-dependent hydrolases"/>
    <property type="match status" value="1"/>
</dbReference>
<evidence type="ECO:0000313" key="8">
    <source>
        <dbReference type="Proteomes" id="UP000285092"/>
    </source>
</evidence>
<evidence type="ECO:0000256" key="4">
    <source>
        <dbReference type="ARBA" id="ARBA00022833"/>
    </source>
</evidence>
<comment type="cofactor">
    <cofactor evidence="1">
        <name>Zn(2+)</name>
        <dbReference type="ChEBI" id="CHEBI:29105"/>
    </cofactor>
</comment>
<feature type="domain" description="Formimidoylglutamate deiminase N-terminal" evidence="6">
    <location>
        <begin position="11"/>
        <end position="54"/>
    </location>
</feature>
<dbReference type="SUPFAM" id="SSF51338">
    <property type="entry name" value="Composite domain of metallo-dependent hydrolases"/>
    <property type="match status" value="1"/>
</dbReference>
<accession>A0A418NCV8</accession>
<gene>
    <name evidence="7" type="ORF">D2V04_14710</name>
</gene>
<dbReference type="AlphaFoldDB" id="A0A418NCV8"/>
<evidence type="ECO:0000259" key="5">
    <source>
        <dbReference type="Pfam" id="PF01979"/>
    </source>
</evidence>
<dbReference type="GO" id="GO:0005829">
    <property type="term" value="C:cytosol"/>
    <property type="evidence" value="ECO:0007669"/>
    <property type="project" value="TreeGrafter"/>
</dbReference>
<dbReference type="Pfam" id="PF22429">
    <property type="entry name" value="HutF_N"/>
    <property type="match status" value="1"/>
</dbReference>
<dbReference type="EMBL" id="QXFK01000019">
    <property type="protein sequence ID" value="RIV75548.1"/>
    <property type="molecule type" value="Genomic_DNA"/>
</dbReference>
<dbReference type="InterPro" id="IPR051607">
    <property type="entry name" value="Metallo-dep_hydrolases"/>
</dbReference>
<keyword evidence="4" id="KW-0862">Zinc</keyword>
<evidence type="ECO:0000256" key="2">
    <source>
        <dbReference type="ARBA" id="ARBA00022723"/>
    </source>
</evidence>
<evidence type="ECO:0000313" key="7">
    <source>
        <dbReference type="EMBL" id="RIV75548.1"/>
    </source>
</evidence>
<dbReference type="GO" id="GO:0046872">
    <property type="term" value="F:metal ion binding"/>
    <property type="evidence" value="ECO:0007669"/>
    <property type="project" value="UniProtKB-KW"/>
</dbReference>
<dbReference type="OrthoDB" id="9796020at2"/>
<dbReference type="NCBIfam" id="NF006683">
    <property type="entry name" value="PRK09229.1-4"/>
    <property type="match status" value="1"/>
</dbReference>
<dbReference type="NCBIfam" id="TIGR02022">
    <property type="entry name" value="hutF"/>
    <property type="match status" value="1"/>
</dbReference>
<evidence type="ECO:0000256" key="3">
    <source>
        <dbReference type="ARBA" id="ARBA00022801"/>
    </source>
</evidence>
<dbReference type="Gene3D" id="2.30.40.10">
    <property type="entry name" value="Urease, subunit C, domain 1"/>
    <property type="match status" value="1"/>
</dbReference>
<keyword evidence="3 7" id="KW-0378">Hydrolase</keyword>
<dbReference type="SUPFAM" id="SSF51556">
    <property type="entry name" value="Metallo-dependent hydrolases"/>
    <property type="match status" value="1"/>
</dbReference>
<evidence type="ECO:0000259" key="6">
    <source>
        <dbReference type="Pfam" id="PF22429"/>
    </source>
</evidence>
<protein>
    <submittedName>
        <fullName evidence="7">Formimidoylglutamate deiminase</fullName>
        <ecNumber evidence="7">3.5.3.13</ecNumber>
    </submittedName>
</protein>
<dbReference type="InterPro" id="IPR006680">
    <property type="entry name" value="Amidohydro-rel"/>
</dbReference>
<dbReference type="PANTHER" id="PTHR11271">
    <property type="entry name" value="GUANINE DEAMINASE"/>
    <property type="match status" value="1"/>
</dbReference>
<proteinExistence type="predicted"/>
<dbReference type="EC" id="3.5.3.13" evidence="7"/>
<dbReference type="NCBIfam" id="NF006684">
    <property type="entry name" value="PRK09229.1-5"/>
    <property type="match status" value="1"/>
</dbReference>
<reference evidence="7 8" key="1">
    <citation type="submission" date="2018-08" db="EMBL/GenBank/DDBJ databases">
        <title>Altererythrobacter sp.Ery1 and Ery12, the genome sequencing of novel strains in genus Alterythrobacter.</title>
        <authorList>
            <person name="Cheng H."/>
            <person name="Wu Y.-H."/>
            <person name="Fang C."/>
            <person name="Xu X.-W."/>
        </authorList>
    </citation>
    <scope>NUCLEOTIDE SEQUENCE [LARGE SCALE GENOMIC DNA]</scope>
    <source>
        <strain evidence="7 8">Ery1</strain>
    </source>
</reference>
<dbReference type="Proteomes" id="UP000285092">
    <property type="component" value="Unassembled WGS sequence"/>
</dbReference>
<name>A0A418NCV8_9SPHN</name>
<dbReference type="InterPro" id="IPR010252">
    <property type="entry name" value="HutF"/>
</dbReference>
<dbReference type="InterPro" id="IPR055156">
    <property type="entry name" value="HutF-like_N"/>
</dbReference>
<dbReference type="RefSeq" id="WP_119514474.1">
    <property type="nucleotide sequence ID" value="NZ_QXFK01000019.1"/>
</dbReference>
<feature type="domain" description="Amidohydrolase-related" evidence="5">
    <location>
        <begin position="57"/>
        <end position="432"/>
    </location>
</feature>
<organism evidence="7 8">
    <name type="scientific">Pelagerythrobacter aerophilus</name>
    <dbReference type="NCBI Taxonomy" id="2306995"/>
    <lineage>
        <taxon>Bacteria</taxon>
        <taxon>Pseudomonadati</taxon>
        <taxon>Pseudomonadota</taxon>
        <taxon>Alphaproteobacteria</taxon>
        <taxon>Sphingomonadales</taxon>
        <taxon>Erythrobacteraceae</taxon>
        <taxon>Pelagerythrobacter</taxon>
    </lineage>
</organism>
<dbReference type="GO" id="GO:0019239">
    <property type="term" value="F:deaminase activity"/>
    <property type="evidence" value="ECO:0007669"/>
    <property type="project" value="TreeGrafter"/>
</dbReference>
<evidence type="ECO:0000256" key="1">
    <source>
        <dbReference type="ARBA" id="ARBA00001947"/>
    </source>
</evidence>
<keyword evidence="8" id="KW-1185">Reference proteome</keyword>
<dbReference type="GO" id="GO:0050416">
    <property type="term" value="F:formimidoylglutamate deiminase activity"/>
    <property type="evidence" value="ECO:0007669"/>
    <property type="project" value="UniProtKB-EC"/>
</dbReference>
<dbReference type="InterPro" id="IPR011059">
    <property type="entry name" value="Metal-dep_hydrolase_composite"/>
</dbReference>
<dbReference type="PANTHER" id="PTHR11271:SF48">
    <property type="entry name" value="AMIDOHYDROLASE-RELATED DOMAIN-CONTAINING PROTEIN"/>
    <property type="match status" value="1"/>
</dbReference>
<dbReference type="InterPro" id="IPR032466">
    <property type="entry name" value="Metal_Hydrolase"/>
</dbReference>